<feature type="transmembrane region" description="Helical" evidence="2">
    <location>
        <begin position="15"/>
        <end position="35"/>
    </location>
</feature>
<comment type="caution">
    <text evidence="3">The sequence shown here is derived from an EMBL/GenBank/DDBJ whole genome shotgun (WGS) entry which is preliminary data.</text>
</comment>
<keyword evidence="2" id="KW-1133">Transmembrane helix</keyword>
<proteinExistence type="predicted"/>
<evidence type="ECO:0000313" key="3">
    <source>
        <dbReference type="EMBL" id="MBD7920015.1"/>
    </source>
</evidence>
<gene>
    <name evidence="3" type="ORF">H9657_17220</name>
</gene>
<reference evidence="3 4" key="1">
    <citation type="submission" date="2020-08" db="EMBL/GenBank/DDBJ databases">
        <title>A Genomic Blueprint of the Chicken Gut Microbiome.</title>
        <authorList>
            <person name="Gilroy R."/>
            <person name="Ravi A."/>
            <person name="Getino M."/>
            <person name="Pursley I."/>
            <person name="Horton D.L."/>
            <person name="Alikhan N.-F."/>
            <person name="Baker D."/>
            <person name="Gharbi K."/>
            <person name="Hall N."/>
            <person name="Watson M."/>
            <person name="Adriaenssens E.M."/>
            <person name="Foster-Nyarko E."/>
            <person name="Jarju S."/>
            <person name="Secka A."/>
            <person name="Antonio M."/>
            <person name="Oren A."/>
            <person name="Chaudhuri R."/>
            <person name="La Ragione R.M."/>
            <person name="Hildebrand F."/>
            <person name="Pallen M.J."/>
        </authorList>
    </citation>
    <scope>NUCLEOTIDE SEQUENCE [LARGE SCALE GENOMIC DNA]</scope>
    <source>
        <strain evidence="3 4">Sa3CUA2</strain>
    </source>
</reference>
<feature type="region of interest" description="Disordered" evidence="1">
    <location>
        <begin position="41"/>
        <end position="65"/>
    </location>
</feature>
<sequence>MPGAELVDPVAYAPWWPWVSLAIAVAVVAWFVWVVRSTRAPAPTAPTAPPGPATAPPAPASRKDPYAALRGTTLARLDEVESRYRAGEVDTRAANLEIRYVLREFATARTGVDTSAMTASAARADRRTRPLASLLEGTSMPTFAATSRARVARSLAEARKRVRAW</sequence>
<keyword evidence="2" id="KW-0472">Membrane</keyword>
<feature type="compositionally biased region" description="Pro residues" evidence="1">
    <location>
        <begin position="43"/>
        <end position="59"/>
    </location>
</feature>
<evidence type="ECO:0000256" key="1">
    <source>
        <dbReference type="SAM" id="MobiDB-lite"/>
    </source>
</evidence>
<evidence type="ECO:0000313" key="4">
    <source>
        <dbReference type="Proteomes" id="UP000604241"/>
    </source>
</evidence>
<evidence type="ECO:0000256" key="2">
    <source>
        <dbReference type="SAM" id="Phobius"/>
    </source>
</evidence>
<evidence type="ECO:0008006" key="5">
    <source>
        <dbReference type="Google" id="ProtNLM"/>
    </source>
</evidence>
<keyword evidence="2" id="KW-0812">Transmembrane</keyword>
<accession>A0ABR8QHV8</accession>
<organism evidence="3 4">
    <name type="scientific">Cellulomonas avistercoris</name>
    <dbReference type="NCBI Taxonomy" id="2762242"/>
    <lineage>
        <taxon>Bacteria</taxon>
        <taxon>Bacillati</taxon>
        <taxon>Actinomycetota</taxon>
        <taxon>Actinomycetes</taxon>
        <taxon>Micrococcales</taxon>
        <taxon>Cellulomonadaceae</taxon>
        <taxon>Cellulomonas</taxon>
    </lineage>
</organism>
<keyword evidence="4" id="KW-1185">Reference proteome</keyword>
<protein>
    <recommendedName>
        <fullName evidence="5">DUF4129 domain-containing protein</fullName>
    </recommendedName>
</protein>
<dbReference type="Proteomes" id="UP000604241">
    <property type="component" value="Unassembled WGS sequence"/>
</dbReference>
<name>A0ABR8QHV8_9CELL</name>
<dbReference type="RefSeq" id="WP_191784663.1">
    <property type="nucleotide sequence ID" value="NZ_JACSQV010000019.1"/>
</dbReference>
<dbReference type="EMBL" id="JACSQV010000019">
    <property type="protein sequence ID" value="MBD7920015.1"/>
    <property type="molecule type" value="Genomic_DNA"/>
</dbReference>